<dbReference type="OrthoDB" id="1858121at2759"/>
<organism evidence="2 3">
    <name type="scientific">Populus tomentosa</name>
    <name type="common">Chinese white poplar</name>
    <dbReference type="NCBI Taxonomy" id="118781"/>
    <lineage>
        <taxon>Eukaryota</taxon>
        <taxon>Viridiplantae</taxon>
        <taxon>Streptophyta</taxon>
        <taxon>Embryophyta</taxon>
        <taxon>Tracheophyta</taxon>
        <taxon>Spermatophyta</taxon>
        <taxon>Magnoliopsida</taxon>
        <taxon>eudicotyledons</taxon>
        <taxon>Gunneridae</taxon>
        <taxon>Pentapetalae</taxon>
        <taxon>rosids</taxon>
        <taxon>fabids</taxon>
        <taxon>Malpighiales</taxon>
        <taxon>Salicaceae</taxon>
        <taxon>Saliceae</taxon>
        <taxon>Populus</taxon>
    </lineage>
</organism>
<dbReference type="EMBL" id="JAAWWB010000033">
    <property type="protein sequence ID" value="KAG6742640.1"/>
    <property type="molecule type" value="Genomic_DNA"/>
</dbReference>
<dbReference type="CDD" id="cd07816">
    <property type="entry name" value="Bet_v1-like"/>
    <property type="match status" value="1"/>
</dbReference>
<evidence type="ECO:0000313" key="3">
    <source>
        <dbReference type="Proteomes" id="UP000886885"/>
    </source>
</evidence>
<dbReference type="SMART" id="SM01037">
    <property type="entry name" value="Bet_v_1"/>
    <property type="match status" value="1"/>
</dbReference>
<comment type="caution">
    <text evidence="2">The sequence shown here is derived from an EMBL/GenBank/DDBJ whole genome shotgun (WGS) entry which is preliminary data.</text>
</comment>
<gene>
    <name evidence="2" type="ORF">POTOM_053561</name>
</gene>
<dbReference type="AlphaFoldDB" id="A0A8X8C6A3"/>
<protein>
    <recommendedName>
        <fullName evidence="1">Bet v I/Major latex protein domain-containing protein</fullName>
    </recommendedName>
</protein>
<dbReference type="Proteomes" id="UP000886885">
    <property type="component" value="Chromosome 17A"/>
</dbReference>
<dbReference type="GO" id="GO:0006952">
    <property type="term" value="P:defense response"/>
    <property type="evidence" value="ECO:0007669"/>
    <property type="project" value="InterPro"/>
</dbReference>
<dbReference type="InterPro" id="IPR000916">
    <property type="entry name" value="Bet_v_I/MLP"/>
</dbReference>
<evidence type="ECO:0000259" key="1">
    <source>
        <dbReference type="SMART" id="SM01037"/>
    </source>
</evidence>
<keyword evidence="3" id="KW-1185">Reference proteome</keyword>
<feature type="domain" description="Bet v I/Major latex protein" evidence="1">
    <location>
        <begin position="2"/>
        <end position="152"/>
    </location>
</feature>
<dbReference type="InterPro" id="IPR051761">
    <property type="entry name" value="MLP-like_ligand-binding"/>
</dbReference>
<dbReference type="Pfam" id="PF00407">
    <property type="entry name" value="Bet_v_1"/>
    <property type="match status" value="1"/>
</dbReference>
<evidence type="ECO:0000313" key="2">
    <source>
        <dbReference type="EMBL" id="KAG6742640.1"/>
    </source>
</evidence>
<name>A0A8X8C6A3_POPTO</name>
<proteinExistence type="predicted"/>
<reference evidence="2" key="1">
    <citation type="journal article" date="2020" name="bioRxiv">
        <title>Hybrid origin of Populus tomentosa Carr. identified through genome sequencing and phylogenomic analysis.</title>
        <authorList>
            <person name="An X."/>
            <person name="Gao K."/>
            <person name="Chen Z."/>
            <person name="Li J."/>
            <person name="Yang X."/>
            <person name="Yang X."/>
            <person name="Zhou J."/>
            <person name="Guo T."/>
            <person name="Zhao T."/>
            <person name="Huang S."/>
            <person name="Miao D."/>
            <person name="Khan W.U."/>
            <person name="Rao P."/>
            <person name="Ye M."/>
            <person name="Lei B."/>
            <person name="Liao W."/>
            <person name="Wang J."/>
            <person name="Ji L."/>
            <person name="Li Y."/>
            <person name="Guo B."/>
            <person name="Mustafa N.S."/>
            <person name="Li S."/>
            <person name="Yun Q."/>
            <person name="Keller S.R."/>
            <person name="Mao J."/>
            <person name="Zhang R."/>
            <person name="Strauss S.H."/>
        </authorList>
    </citation>
    <scope>NUCLEOTIDE SEQUENCE</scope>
    <source>
        <strain evidence="2">GM15</strain>
        <tissue evidence="2">Leaf</tissue>
    </source>
</reference>
<dbReference type="PANTHER" id="PTHR31907">
    <property type="entry name" value="MLP-LIKE PROTEIN 423"/>
    <property type="match status" value="1"/>
</dbReference>
<accession>A0A8X8C6A3</accession>
<sequence length="154" mass="17103">MSLCNRMEVDVESNVCAEKFHDLFSSSSLPQVSCMSPAKVQAVHLLEVEWGKPGCTICWNFCIDGAPKVAKEVIEEIDNTKLSTTFKVIEGDLMEAYKSFKIIVQATPKGHGSVVHWTLIYEKLNENIPAPTAFLDNAVDFTKDINAYMTQAKA</sequence>